<dbReference type="Proteomes" id="UP001597079">
    <property type="component" value="Unassembled WGS sequence"/>
</dbReference>
<evidence type="ECO:0000313" key="3">
    <source>
        <dbReference type="Proteomes" id="UP001597079"/>
    </source>
</evidence>
<dbReference type="EMBL" id="JBHUCX010000035">
    <property type="protein sequence ID" value="MFD1675755.1"/>
    <property type="molecule type" value="Genomic_DNA"/>
</dbReference>
<gene>
    <name evidence="2" type="ORF">ACFSB2_13720</name>
</gene>
<feature type="domain" description="Polymerase nucleotidyl transferase" evidence="1">
    <location>
        <begin position="30"/>
        <end position="67"/>
    </location>
</feature>
<evidence type="ECO:0000259" key="1">
    <source>
        <dbReference type="Pfam" id="PF01909"/>
    </source>
</evidence>
<dbReference type="CDD" id="cd05403">
    <property type="entry name" value="NT_KNTase_like"/>
    <property type="match status" value="1"/>
</dbReference>
<dbReference type="RefSeq" id="WP_377943637.1">
    <property type="nucleotide sequence ID" value="NZ_JBHUCX010000035.1"/>
</dbReference>
<accession>A0ABW4JJX5</accession>
<keyword evidence="3" id="KW-1185">Reference proteome</keyword>
<name>A0ABW4JJX5_9BACL</name>
<evidence type="ECO:0000313" key="2">
    <source>
        <dbReference type="EMBL" id="MFD1675755.1"/>
    </source>
</evidence>
<dbReference type="InterPro" id="IPR043519">
    <property type="entry name" value="NT_sf"/>
</dbReference>
<protein>
    <submittedName>
        <fullName evidence="2">Nucleotidyltransferase domain-containing protein</fullName>
    </submittedName>
</protein>
<proteinExistence type="predicted"/>
<sequence>MGIRVEGEPPYPTTQAELDKYCNRFIQTLQKYLRDRLISVHLCGSWARGEANPPVSDVDLMVVIDKIDEQISGALQKVWQEVNMGCANVVDLPEIAAAPTELMAMMSDCHVVLLGTNPFPSPTKERYAQNLADVASTMGLYARSREYYHWETNERKLRLLKELNTKYMLKWALRNLVAIRTGTIPVTYADLKRQLLGTEEGCLLHWAENVTDSDYTTAESQLEISSRFSLFAQRWLEESSSVRKNGLNKRT</sequence>
<reference evidence="3" key="1">
    <citation type="journal article" date="2019" name="Int. J. Syst. Evol. Microbiol.">
        <title>The Global Catalogue of Microorganisms (GCM) 10K type strain sequencing project: providing services to taxonomists for standard genome sequencing and annotation.</title>
        <authorList>
            <consortium name="The Broad Institute Genomics Platform"/>
            <consortium name="The Broad Institute Genome Sequencing Center for Infectious Disease"/>
            <person name="Wu L."/>
            <person name="Ma J."/>
        </authorList>
    </citation>
    <scope>NUCLEOTIDE SEQUENCE [LARGE SCALE GENOMIC DNA]</scope>
    <source>
        <strain evidence="3">CGMCC 1.12286</strain>
    </source>
</reference>
<dbReference type="InterPro" id="IPR002934">
    <property type="entry name" value="Polymerase_NTP_transf_dom"/>
</dbReference>
<dbReference type="Gene3D" id="3.30.460.10">
    <property type="entry name" value="Beta Polymerase, domain 2"/>
    <property type="match status" value="1"/>
</dbReference>
<comment type="caution">
    <text evidence="2">The sequence shown here is derived from an EMBL/GenBank/DDBJ whole genome shotgun (WGS) entry which is preliminary data.</text>
</comment>
<organism evidence="2 3">
    <name type="scientific">Alicyclobacillus fodiniaquatilis</name>
    <dbReference type="NCBI Taxonomy" id="1661150"/>
    <lineage>
        <taxon>Bacteria</taxon>
        <taxon>Bacillati</taxon>
        <taxon>Bacillota</taxon>
        <taxon>Bacilli</taxon>
        <taxon>Bacillales</taxon>
        <taxon>Alicyclobacillaceae</taxon>
        <taxon>Alicyclobacillus</taxon>
    </lineage>
</organism>
<dbReference type="SUPFAM" id="SSF81301">
    <property type="entry name" value="Nucleotidyltransferase"/>
    <property type="match status" value="1"/>
</dbReference>
<dbReference type="Pfam" id="PF01909">
    <property type="entry name" value="NTP_transf_2"/>
    <property type="match status" value="1"/>
</dbReference>